<keyword evidence="2" id="KW-0067">ATP-binding</keyword>
<protein>
    <submittedName>
        <fullName evidence="2">ATP-binding protein</fullName>
    </submittedName>
</protein>
<dbReference type="InterPro" id="IPR049052">
    <property type="entry name" value="nSTAND1"/>
</dbReference>
<dbReference type="GO" id="GO:0005524">
    <property type="term" value="F:ATP binding"/>
    <property type="evidence" value="ECO:0007669"/>
    <property type="project" value="UniProtKB-KW"/>
</dbReference>
<accession>A0ABV3X9M0</accession>
<name>A0ABV3X9M0_9ACTN</name>
<organism evidence="2 3">
    <name type="scientific">Geodermatophilus maliterrae</name>
    <dbReference type="NCBI Taxonomy" id="3162531"/>
    <lineage>
        <taxon>Bacteria</taxon>
        <taxon>Bacillati</taxon>
        <taxon>Actinomycetota</taxon>
        <taxon>Actinomycetes</taxon>
        <taxon>Geodermatophilales</taxon>
        <taxon>Geodermatophilaceae</taxon>
        <taxon>Geodermatophilus</taxon>
    </lineage>
</organism>
<reference evidence="2 3" key="1">
    <citation type="submission" date="2024-06" db="EMBL/GenBank/DDBJ databases">
        <title>Draft genome sequence of Geodermatophilus badlandi, a novel member of the Geodermatophilaceae isolated from badland sedimentary rocks in the Red desert, Wyoming, USA.</title>
        <authorList>
            <person name="Ben Tekaya S."/>
            <person name="Nouioui I."/>
            <person name="Flores G.M."/>
            <person name="Shaal M.N."/>
            <person name="Bredoire F."/>
            <person name="Basile F."/>
            <person name="Van Diepen L."/>
            <person name="Ward N.L."/>
        </authorList>
    </citation>
    <scope>NUCLEOTIDE SEQUENCE [LARGE SCALE GENOMIC DNA]</scope>
    <source>
        <strain evidence="2 3">WL48A</strain>
    </source>
</reference>
<evidence type="ECO:0000259" key="1">
    <source>
        <dbReference type="Pfam" id="PF20703"/>
    </source>
</evidence>
<dbReference type="SUPFAM" id="SSF52540">
    <property type="entry name" value="P-loop containing nucleoside triphosphate hydrolases"/>
    <property type="match status" value="1"/>
</dbReference>
<dbReference type="Proteomes" id="UP001560045">
    <property type="component" value="Unassembled WGS sequence"/>
</dbReference>
<evidence type="ECO:0000313" key="3">
    <source>
        <dbReference type="Proteomes" id="UP001560045"/>
    </source>
</evidence>
<dbReference type="InterPro" id="IPR027417">
    <property type="entry name" value="P-loop_NTPase"/>
</dbReference>
<gene>
    <name evidence="2" type="ORF">ABQ292_00470</name>
</gene>
<sequence length="776" mass="83246">MVATDTATGVITGNPFIGPVPFPRRSRDESRFFGRQREVQELVSYILSQPLVLLYSPSGAGKSSLVNAGVIPELEDVHDFQVLPVARVRGRTDVERSDTLACFYTYQAILEMDPTVSPDQAASWTLADFLARYPRPEDDGTPVARVLVFDQFEEILAIYSSRSPEHQRAFFLQVAEALRADPLLRVVWLVREDRVSQLEVFAGLLPHGLGLRYRLDHLSREAALEAVVQTARGSAKPFSAEAAEILVGELMKTRAEVRPGHFELIDGTRVEPVQLQVVCHSIWGEANPGEITAAELPRFGDIEDVLAAYYDDVMSSVVASSPVDEATLREWFSTRLVTAVRTRGTVFRGPTHTDDVIPIPNDVVDQLEARHVIRGEQRVDGGGRWYELTHDTFITPVLVANVRWRARRERRALTWARATVPPVVVALVSALGALVLPSPETSTADETSMADTVLTAGTSLTGRVTSGEQDLHLVHLDLATALVVGASEATGQAVRLGLQAPDGTVQDAGGTDLDPGPAVRAFWADVPPGDHQLVVEGRTDTPTDYELWVATGPELSVDPDGVTYDGELSGAVAGPMLLRGTGTTVDVVAHSNAFDTILTLLPLGGSEYSDGLTNDDSGTYVSTACPVEVSDTSVSGTVPKLRSTDSWVSVPTRADEVYQVYVRPYETGTSGSYSITTVSATASALSLGQPFPEELPPLSAASFDLPDGSVEVSAEPSGGARAMELILNPGPRAEPTECISPHDLAGARLALPTGPDRVLLVRNLASAPATVVVTAT</sequence>
<keyword evidence="2" id="KW-0547">Nucleotide-binding</keyword>
<dbReference type="Gene3D" id="3.40.50.300">
    <property type="entry name" value="P-loop containing nucleotide triphosphate hydrolases"/>
    <property type="match status" value="1"/>
</dbReference>
<dbReference type="Pfam" id="PF20703">
    <property type="entry name" value="nSTAND1"/>
    <property type="match status" value="1"/>
</dbReference>
<dbReference type="RefSeq" id="WP_369202108.1">
    <property type="nucleotide sequence ID" value="NZ_JBFNXQ010000001.1"/>
</dbReference>
<keyword evidence="3" id="KW-1185">Reference proteome</keyword>
<evidence type="ECO:0000313" key="2">
    <source>
        <dbReference type="EMBL" id="MEX5716838.1"/>
    </source>
</evidence>
<feature type="domain" description="Novel STAND NTPase 1" evidence="1">
    <location>
        <begin position="16"/>
        <end position="395"/>
    </location>
</feature>
<proteinExistence type="predicted"/>
<dbReference type="EMBL" id="JBFNXQ010000001">
    <property type="protein sequence ID" value="MEX5716838.1"/>
    <property type="molecule type" value="Genomic_DNA"/>
</dbReference>
<comment type="caution">
    <text evidence="2">The sequence shown here is derived from an EMBL/GenBank/DDBJ whole genome shotgun (WGS) entry which is preliminary data.</text>
</comment>